<gene>
    <name evidence="6" type="ORF">Aco04nite_77440</name>
</gene>
<dbReference type="SUPFAM" id="SSF56112">
    <property type="entry name" value="Protein kinase-like (PK-like)"/>
    <property type="match status" value="1"/>
</dbReference>
<evidence type="ECO:0000256" key="1">
    <source>
        <dbReference type="ARBA" id="ARBA00022679"/>
    </source>
</evidence>
<protein>
    <recommendedName>
        <fullName evidence="5">Protein kinase domain-containing protein</fullName>
    </recommendedName>
</protein>
<dbReference type="PROSITE" id="PS50011">
    <property type="entry name" value="PROTEIN_KINASE_DOM"/>
    <property type="match status" value="1"/>
</dbReference>
<keyword evidence="3" id="KW-0418">Kinase</keyword>
<name>A0A919T1R4_9ACTN</name>
<sequence>MARLAMGTTLLERYVLLGVAGQGGVSTVYRAVDVRFGRLLAVKLLAAAHGDDPRPRETARREALITDRLRHPGVPRVYEYGDAPLPDGSTAPYLALELLNGIPLADRLTHSRLDWPEAAHAAALIADVLAVAHEAGIVHRDLTTRNVMLTPTGPKIIDFGLATPPEGPVRTDFAGAGARPDGGAGARVLAHPRTRSADPAEDVYSLGVVLYEMLTGRSPYPPHVAAMIMAAGRAGQLAPTPVLAVVGLPPELRDLVRACMAKRPEDRPPSAEVALRLRQIQVRPPAPSIN</sequence>
<dbReference type="Gene3D" id="1.10.510.10">
    <property type="entry name" value="Transferase(Phosphotransferase) domain 1"/>
    <property type="match status" value="1"/>
</dbReference>
<dbReference type="InterPro" id="IPR000719">
    <property type="entry name" value="Prot_kinase_dom"/>
</dbReference>
<evidence type="ECO:0000313" key="6">
    <source>
        <dbReference type="EMBL" id="GIM81610.1"/>
    </source>
</evidence>
<dbReference type="AlphaFoldDB" id="A0A919T1R4"/>
<dbReference type="InterPro" id="IPR011009">
    <property type="entry name" value="Kinase-like_dom_sf"/>
</dbReference>
<keyword evidence="1" id="KW-0808">Transferase</keyword>
<reference evidence="6" key="1">
    <citation type="submission" date="2021-03" db="EMBL/GenBank/DDBJ databases">
        <title>Whole genome shotgun sequence of Actinoplanes consettensis NBRC 14913.</title>
        <authorList>
            <person name="Komaki H."/>
            <person name="Tamura T."/>
        </authorList>
    </citation>
    <scope>NUCLEOTIDE SEQUENCE</scope>
    <source>
        <strain evidence="6">NBRC 14913</strain>
    </source>
</reference>
<evidence type="ECO:0000259" key="5">
    <source>
        <dbReference type="PROSITE" id="PS50011"/>
    </source>
</evidence>
<comment type="caution">
    <text evidence="6">The sequence shown here is derived from an EMBL/GenBank/DDBJ whole genome shotgun (WGS) entry which is preliminary data.</text>
</comment>
<dbReference type="PANTHER" id="PTHR43289:SF34">
    <property type="entry name" value="SERINE_THREONINE-PROTEIN KINASE YBDM-RELATED"/>
    <property type="match status" value="1"/>
</dbReference>
<evidence type="ECO:0000313" key="7">
    <source>
        <dbReference type="Proteomes" id="UP000680865"/>
    </source>
</evidence>
<keyword evidence="4" id="KW-0067">ATP-binding</keyword>
<dbReference type="InterPro" id="IPR008266">
    <property type="entry name" value="Tyr_kinase_AS"/>
</dbReference>
<dbReference type="PROSITE" id="PS00109">
    <property type="entry name" value="PROTEIN_KINASE_TYR"/>
    <property type="match status" value="1"/>
</dbReference>
<evidence type="ECO:0000256" key="4">
    <source>
        <dbReference type="ARBA" id="ARBA00022840"/>
    </source>
</evidence>
<keyword evidence="2" id="KW-0547">Nucleotide-binding</keyword>
<dbReference type="PANTHER" id="PTHR43289">
    <property type="entry name" value="MITOGEN-ACTIVATED PROTEIN KINASE KINASE KINASE 20-RELATED"/>
    <property type="match status" value="1"/>
</dbReference>
<accession>A0A919T1R4</accession>
<organism evidence="6 7">
    <name type="scientific">Winogradskya consettensis</name>
    <dbReference type="NCBI Taxonomy" id="113560"/>
    <lineage>
        <taxon>Bacteria</taxon>
        <taxon>Bacillati</taxon>
        <taxon>Actinomycetota</taxon>
        <taxon>Actinomycetes</taxon>
        <taxon>Micromonosporales</taxon>
        <taxon>Micromonosporaceae</taxon>
        <taxon>Winogradskya</taxon>
    </lineage>
</organism>
<evidence type="ECO:0000256" key="2">
    <source>
        <dbReference type="ARBA" id="ARBA00022741"/>
    </source>
</evidence>
<dbReference type="EMBL" id="BOQP01000048">
    <property type="protein sequence ID" value="GIM81610.1"/>
    <property type="molecule type" value="Genomic_DNA"/>
</dbReference>
<dbReference type="CDD" id="cd14014">
    <property type="entry name" value="STKc_PknB_like"/>
    <property type="match status" value="1"/>
</dbReference>
<evidence type="ECO:0000256" key="3">
    <source>
        <dbReference type="ARBA" id="ARBA00022777"/>
    </source>
</evidence>
<proteinExistence type="predicted"/>
<dbReference type="Proteomes" id="UP000680865">
    <property type="component" value="Unassembled WGS sequence"/>
</dbReference>
<dbReference type="GO" id="GO:0005524">
    <property type="term" value="F:ATP binding"/>
    <property type="evidence" value="ECO:0007669"/>
    <property type="project" value="UniProtKB-KW"/>
</dbReference>
<dbReference type="RefSeq" id="WP_213002146.1">
    <property type="nucleotide sequence ID" value="NZ_BAAATW010000004.1"/>
</dbReference>
<dbReference type="Pfam" id="PF00069">
    <property type="entry name" value="Pkinase"/>
    <property type="match status" value="1"/>
</dbReference>
<dbReference type="Gene3D" id="3.30.200.20">
    <property type="entry name" value="Phosphorylase Kinase, domain 1"/>
    <property type="match status" value="1"/>
</dbReference>
<keyword evidence="7" id="KW-1185">Reference proteome</keyword>
<dbReference type="GO" id="GO:0004674">
    <property type="term" value="F:protein serine/threonine kinase activity"/>
    <property type="evidence" value="ECO:0007669"/>
    <property type="project" value="TreeGrafter"/>
</dbReference>
<feature type="domain" description="Protein kinase" evidence="5">
    <location>
        <begin position="14"/>
        <end position="282"/>
    </location>
</feature>